<keyword evidence="1" id="KW-1003">Cell membrane</keyword>
<dbReference type="EMBL" id="LODL01000021">
    <property type="protein sequence ID" value="KXB30151.1"/>
    <property type="molecule type" value="Genomic_DNA"/>
</dbReference>
<keyword evidence="4 5" id="KW-0472">Membrane</keyword>
<gene>
    <name evidence="7" type="ORF">AT959_12315</name>
</gene>
<evidence type="ECO:0000313" key="8">
    <source>
        <dbReference type="Proteomes" id="UP000070186"/>
    </source>
</evidence>
<keyword evidence="8" id="KW-1185">Reference proteome</keyword>
<evidence type="ECO:0000256" key="2">
    <source>
        <dbReference type="ARBA" id="ARBA00022692"/>
    </source>
</evidence>
<dbReference type="STRING" id="281362.AT959_12315"/>
<organism evidence="7 8">
    <name type="scientific">Dechloromonas denitrificans</name>
    <dbReference type="NCBI Taxonomy" id="281362"/>
    <lineage>
        <taxon>Bacteria</taxon>
        <taxon>Pseudomonadati</taxon>
        <taxon>Pseudomonadota</taxon>
        <taxon>Betaproteobacteria</taxon>
        <taxon>Rhodocyclales</taxon>
        <taxon>Azonexaceae</taxon>
        <taxon>Dechloromonas</taxon>
    </lineage>
</organism>
<dbReference type="GO" id="GO:0005886">
    <property type="term" value="C:plasma membrane"/>
    <property type="evidence" value="ECO:0007669"/>
    <property type="project" value="InterPro"/>
</dbReference>
<evidence type="ECO:0000256" key="4">
    <source>
        <dbReference type="ARBA" id="ARBA00023136"/>
    </source>
</evidence>
<dbReference type="Proteomes" id="UP000070186">
    <property type="component" value="Unassembled WGS sequence"/>
</dbReference>
<proteinExistence type="predicted"/>
<evidence type="ECO:0000256" key="5">
    <source>
        <dbReference type="SAM" id="Phobius"/>
    </source>
</evidence>
<dbReference type="AlphaFoldDB" id="A0A133XGT2"/>
<reference evidence="7 8" key="1">
    <citation type="submission" date="2015-12" db="EMBL/GenBank/DDBJ databases">
        <title>Nitrous oxide reduction kinetics distinguish bacteria harboring typical versus atypical NosZ.</title>
        <authorList>
            <person name="Yoon S."/>
            <person name="Nissen S."/>
            <person name="Park D."/>
            <person name="Sanford R.A."/>
            <person name="Loeffler F.E."/>
        </authorList>
    </citation>
    <scope>NUCLEOTIDE SEQUENCE [LARGE SCALE GENOMIC DNA]</scope>
    <source>
        <strain evidence="7 8">ATCC BAA-841</strain>
    </source>
</reference>
<protein>
    <recommendedName>
        <fullName evidence="6">Lipopolysaccharide assembly protein A domain-containing protein</fullName>
    </recommendedName>
</protein>
<evidence type="ECO:0000259" key="6">
    <source>
        <dbReference type="Pfam" id="PF06305"/>
    </source>
</evidence>
<evidence type="ECO:0000256" key="1">
    <source>
        <dbReference type="ARBA" id="ARBA00022475"/>
    </source>
</evidence>
<evidence type="ECO:0000256" key="3">
    <source>
        <dbReference type="ARBA" id="ARBA00022989"/>
    </source>
</evidence>
<evidence type="ECO:0000313" key="7">
    <source>
        <dbReference type="EMBL" id="KXB30151.1"/>
    </source>
</evidence>
<keyword evidence="3 5" id="KW-1133">Transmembrane helix</keyword>
<sequence>MNAMTALTWAIRLIIFSFLVVFAVQNTDPVVLNFVLGQAWQAPLVIVLLAFFVGGAMLGVLSLLGVIYRQRREIARLKRAVDKPQSVISQEPPPVA</sequence>
<dbReference type="Pfam" id="PF06305">
    <property type="entry name" value="LapA_dom"/>
    <property type="match status" value="1"/>
</dbReference>
<accession>A0A133XGT2</accession>
<feature type="transmembrane region" description="Helical" evidence="5">
    <location>
        <begin position="7"/>
        <end position="24"/>
    </location>
</feature>
<feature type="domain" description="Lipopolysaccharide assembly protein A" evidence="6">
    <location>
        <begin position="25"/>
        <end position="83"/>
    </location>
</feature>
<comment type="caution">
    <text evidence="7">The sequence shown here is derived from an EMBL/GenBank/DDBJ whole genome shotgun (WGS) entry which is preliminary data.</text>
</comment>
<dbReference type="InterPro" id="IPR010445">
    <property type="entry name" value="LapA_dom"/>
</dbReference>
<name>A0A133XGT2_9RHOO</name>
<keyword evidence="2 5" id="KW-0812">Transmembrane</keyword>
<feature type="transmembrane region" description="Helical" evidence="5">
    <location>
        <begin position="44"/>
        <end position="68"/>
    </location>
</feature>